<accession>A0A0M5JAK1</accession>
<sequence length="218" mass="22085">KAFRAIENYLEHAGSGVRDVAVIALTIQGASANGGGVIATGAEDKLKLLTTTATAPMPTVIKTEPMPDLIALTANNNSNNSSNSNAGSVAASTSAAAAAAALASNGPLVLVPNKRARLEARPGAEDWISAPSPGSAPSSAAPLSPSPGSYNMSNGYASPMSAGSYDPTVMGLAWVGQVSQMGTPTVWGLWQIILCQFLLLGPETGQAPRKRDVRAGQS</sequence>
<protein>
    <submittedName>
        <fullName evidence="2">Maker141</fullName>
    </submittedName>
</protein>
<feature type="non-terminal residue" evidence="2">
    <location>
        <position position="1"/>
    </location>
</feature>
<evidence type="ECO:0000313" key="3">
    <source>
        <dbReference type="Proteomes" id="UP000494163"/>
    </source>
</evidence>
<organism evidence="2 3">
    <name type="scientific">Drosophila busckii</name>
    <name type="common">Fruit fly</name>
    <dbReference type="NCBI Taxonomy" id="30019"/>
    <lineage>
        <taxon>Eukaryota</taxon>
        <taxon>Metazoa</taxon>
        <taxon>Ecdysozoa</taxon>
        <taxon>Arthropoda</taxon>
        <taxon>Hexapoda</taxon>
        <taxon>Insecta</taxon>
        <taxon>Pterygota</taxon>
        <taxon>Neoptera</taxon>
        <taxon>Endopterygota</taxon>
        <taxon>Diptera</taxon>
        <taxon>Brachycera</taxon>
        <taxon>Muscomorpha</taxon>
        <taxon>Ephydroidea</taxon>
        <taxon>Drosophilidae</taxon>
        <taxon>Drosophila</taxon>
    </lineage>
</organism>
<dbReference type="EMBL" id="CP012524">
    <property type="protein sequence ID" value="ALC42668.1"/>
    <property type="molecule type" value="Genomic_DNA"/>
</dbReference>
<gene>
    <name evidence="2" type="ORF">Dbus_chr2Rg2247</name>
</gene>
<dbReference type="STRING" id="30019.A0A0M5JAK1"/>
<feature type="region of interest" description="Disordered" evidence="1">
    <location>
        <begin position="125"/>
        <end position="146"/>
    </location>
</feature>
<evidence type="ECO:0000256" key="1">
    <source>
        <dbReference type="SAM" id="MobiDB-lite"/>
    </source>
</evidence>
<evidence type="ECO:0000313" key="2">
    <source>
        <dbReference type="EMBL" id="ALC42668.1"/>
    </source>
</evidence>
<dbReference type="Proteomes" id="UP000494163">
    <property type="component" value="Chromosome 2R"/>
</dbReference>
<reference evidence="2 3" key="1">
    <citation type="submission" date="2015-08" db="EMBL/GenBank/DDBJ databases">
        <title>Ancestral chromatin configuration constrains chromatin evolution on differentiating sex chromosomes in Drosophila.</title>
        <authorList>
            <person name="Zhou Q."/>
            <person name="Bachtrog D."/>
        </authorList>
    </citation>
    <scope>NUCLEOTIDE SEQUENCE [LARGE SCALE GENOMIC DNA]</scope>
    <source>
        <tissue evidence="2">Whole larvae</tissue>
    </source>
</reference>
<name>A0A0M5JAK1_DROBS</name>
<feature type="compositionally biased region" description="Low complexity" evidence="1">
    <location>
        <begin position="129"/>
        <end position="146"/>
    </location>
</feature>
<keyword evidence="3" id="KW-1185">Reference proteome</keyword>
<dbReference type="AlphaFoldDB" id="A0A0M5JAK1"/>
<proteinExistence type="predicted"/>